<dbReference type="EMBL" id="VJMJ01000037">
    <property type="protein sequence ID" value="KAF0741385.1"/>
    <property type="molecule type" value="Genomic_DNA"/>
</dbReference>
<dbReference type="VEuPathDB" id="FungiDB:AeMF1_010575"/>
<dbReference type="AlphaFoldDB" id="A0A6G0XLZ5"/>
<feature type="compositionally biased region" description="Low complexity" evidence="1">
    <location>
        <begin position="221"/>
        <end position="239"/>
    </location>
</feature>
<name>A0A6G0XLZ5_9STRA</name>
<accession>A0A6G0XLZ5</accession>
<reference evidence="2 3" key="1">
    <citation type="submission" date="2019-07" db="EMBL/GenBank/DDBJ databases">
        <title>Genomics analysis of Aphanomyces spp. identifies a new class of oomycete effector associated with host adaptation.</title>
        <authorList>
            <person name="Gaulin E."/>
        </authorList>
    </citation>
    <scope>NUCLEOTIDE SEQUENCE [LARGE SCALE GENOMIC DNA]</scope>
    <source>
        <strain evidence="2 3">ATCC 201684</strain>
    </source>
</reference>
<feature type="region of interest" description="Disordered" evidence="1">
    <location>
        <begin position="114"/>
        <end position="262"/>
    </location>
</feature>
<evidence type="ECO:0000256" key="1">
    <source>
        <dbReference type="SAM" id="MobiDB-lite"/>
    </source>
</evidence>
<comment type="caution">
    <text evidence="2">The sequence shown here is derived from an EMBL/GenBank/DDBJ whole genome shotgun (WGS) entry which is preliminary data.</text>
</comment>
<organism evidence="2 3">
    <name type="scientific">Aphanomyces euteiches</name>
    <dbReference type="NCBI Taxonomy" id="100861"/>
    <lineage>
        <taxon>Eukaryota</taxon>
        <taxon>Sar</taxon>
        <taxon>Stramenopiles</taxon>
        <taxon>Oomycota</taxon>
        <taxon>Saprolegniomycetes</taxon>
        <taxon>Saprolegniales</taxon>
        <taxon>Verrucalvaceae</taxon>
        <taxon>Aphanomyces</taxon>
    </lineage>
</organism>
<proteinExistence type="predicted"/>
<feature type="compositionally biased region" description="Acidic residues" evidence="1">
    <location>
        <begin position="114"/>
        <end position="123"/>
    </location>
</feature>
<sequence length="262" mass="29250">MAFFPRLELSTKSTCYHGGREHENGYGYVDVDVIDRVLAEEEKKLSVFLEKMKYTSAPTPLGFKYRVEARREAEAQANTGGSSVNTTLDEEGEMMETQDDEMILDEDDELDEDEDMEMDDDMEAPTPSSDPRTPREEESRAGPIQTVNLTSFLASPIEAPLVRPPHRYSTGSYDPSSARRRYSLPRTSPLELPISYQNDESRRSSVMSTGSTLDLRHTPTRRFSFSSTATRSAGATPAGDGAQHSEASDTDNPLAWDYLGLR</sequence>
<gene>
    <name evidence="2" type="ORF">Ae201684_003494</name>
</gene>
<protein>
    <submittedName>
        <fullName evidence="2">Uncharacterized protein</fullName>
    </submittedName>
</protein>
<evidence type="ECO:0000313" key="2">
    <source>
        <dbReference type="EMBL" id="KAF0741385.1"/>
    </source>
</evidence>
<keyword evidence="3" id="KW-1185">Reference proteome</keyword>
<dbReference type="Proteomes" id="UP000481153">
    <property type="component" value="Unassembled WGS sequence"/>
</dbReference>
<evidence type="ECO:0000313" key="3">
    <source>
        <dbReference type="Proteomes" id="UP000481153"/>
    </source>
</evidence>